<evidence type="ECO:0000313" key="2">
    <source>
        <dbReference type="EMBL" id="SFF15101.1"/>
    </source>
</evidence>
<accession>A0A1I2GEQ0</accession>
<dbReference type="RefSeq" id="WP_175518543.1">
    <property type="nucleotide sequence ID" value="NZ_FONX01000014.1"/>
</dbReference>
<dbReference type="InterPro" id="IPR006311">
    <property type="entry name" value="TAT_signal"/>
</dbReference>
<organism evidence="2 3">
    <name type="scientific">Paracidovorax wautersii</name>
    <dbReference type="NCBI Taxonomy" id="1177982"/>
    <lineage>
        <taxon>Bacteria</taxon>
        <taxon>Pseudomonadati</taxon>
        <taxon>Pseudomonadota</taxon>
        <taxon>Betaproteobacteria</taxon>
        <taxon>Burkholderiales</taxon>
        <taxon>Comamonadaceae</taxon>
        <taxon>Paracidovorax</taxon>
    </lineage>
</organism>
<keyword evidence="3" id="KW-1185">Reference proteome</keyword>
<gene>
    <name evidence="2" type="ORF">SAMN04489711_11488</name>
</gene>
<evidence type="ECO:0000313" key="3">
    <source>
        <dbReference type="Proteomes" id="UP000199119"/>
    </source>
</evidence>
<evidence type="ECO:0000256" key="1">
    <source>
        <dbReference type="SAM" id="Phobius"/>
    </source>
</evidence>
<keyword evidence="1" id="KW-1133">Transmembrane helix</keyword>
<name>A0A1I2GEQ0_9BURK</name>
<reference evidence="3" key="1">
    <citation type="submission" date="2016-10" db="EMBL/GenBank/DDBJ databases">
        <authorList>
            <person name="Varghese N."/>
            <person name="Submissions S."/>
        </authorList>
    </citation>
    <scope>NUCLEOTIDE SEQUENCE [LARGE SCALE GENOMIC DNA]</scope>
    <source>
        <strain evidence="3">DSM 27981</strain>
    </source>
</reference>
<dbReference type="STRING" id="1177982.SAMN04489711_11488"/>
<feature type="transmembrane region" description="Helical" evidence="1">
    <location>
        <begin position="22"/>
        <end position="45"/>
    </location>
</feature>
<dbReference type="AlphaFoldDB" id="A0A1I2GEQ0"/>
<sequence length="47" mass="5079">MTAPITIDGPYRCRRRLLRARIALALAAALLIALPFATAALAMWARG</sequence>
<keyword evidence="1" id="KW-0812">Transmembrane</keyword>
<dbReference type="Proteomes" id="UP000199119">
    <property type="component" value="Unassembled WGS sequence"/>
</dbReference>
<dbReference type="PROSITE" id="PS51318">
    <property type="entry name" value="TAT"/>
    <property type="match status" value="1"/>
</dbReference>
<keyword evidence="1" id="KW-0472">Membrane</keyword>
<dbReference type="EMBL" id="FONX01000014">
    <property type="protein sequence ID" value="SFF15101.1"/>
    <property type="molecule type" value="Genomic_DNA"/>
</dbReference>
<proteinExistence type="predicted"/>
<protein>
    <submittedName>
        <fullName evidence="2">Uncharacterized protein</fullName>
    </submittedName>
</protein>